<dbReference type="InterPro" id="IPR021109">
    <property type="entry name" value="Peptidase_aspartic_dom_sf"/>
</dbReference>
<evidence type="ECO:0000313" key="2">
    <source>
        <dbReference type="EMBL" id="PKQ70082.1"/>
    </source>
</evidence>
<reference evidence="2 3" key="1">
    <citation type="submission" date="2017-06" db="EMBL/GenBank/DDBJ databases">
        <title>Raineya orbicola gen. nov., sp. nov. a slightly thermophilic bacterium of the phylum Bacteroidetes and the description of Raineyaceae fam. nov.</title>
        <authorList>
            <person name="Albuquerque L."/>
            <person name="Polonia A.R.M."/>
            <person name="Barroso C."/>
            <person name="Froufe H.J.C."/>
            <person name="Lage O."/>
            <person name="Lobo-Da-Cunha A."/>
            <person name="Egas C."/>
            <person name="Da Costa M.S."/>
        </authorList>
    </citation>
    <scope>NUCLEOTIDE SEQUENCE [LARGE SCALE GENOMIC DNA]</scope>
    <source>
        <strain evidence="2 3">SPSPC-11</strain>
    </source>
</reference>
<keyword evidence="3" id="KW-1185">Reference proteome</keyword>
<protein>
    <submittedName>
        <fullName evidence="2">Aspartyl protease</fullName>
    </submittedName>
</protein>
<dbReference type="PROSITE" id="PS50106">
    <property type="entry name" value="PDZ"/>
    <property type="match status" value="1"/>
</dbReference>
<dbReference type="SMART" id="SM00228">
    <property type="entry name" value="PDZ"/>
    <property type="match status" value="1"/>
</dbReference>
<dbReference type="InterPro" id="IPR041489">
    <property type="entry name" value="PDZ_6"/>
</dbReference>
<dbReference type="AlphaFoldDB" id="A0A2N3IIC1"/>
<name>A0A2N3IIC1_9BACT</name>
<dbReference type="InterPro" id="IPR036034">
    <property type="entry name" value="PDZ_sf"/>
</dbReference>
<dbReference type="InterPro" id="IPR001478">
    <property type="entry name" value="PDZ"/>
</dbReference>
<comment type="caution">
    <text evidence="2">The sequence shown here is derived from an EMBL/GenBank/DDBJ whole genome shotgun (WGS) entry which is preliminary data.</text>
</comment>
<dbReference type="Pfam" id="PF13650">
    <property type="entry name" value="Asp_protease_2"/>
    <property type="match status" value="1"/>
</dbReference>
<dbReference type="RefSeq" id="WP_101358149.1">
    <property type="nucleotide sequence ID" value="NZ_NKXO01000011.1"/>
</dbReference>
<dbReference type="GO" id="GO:0006508">
    <property type="term" value="P:proteolysis"/>
    <property type="evidence" value="ECO:0007669"/>
    <property type="project" value="UniProtKB-KW"/>
</dbReference>
<evidence type="ECO:0000259" key="1">
    <source>
        <dbReference type="PROSITE" id="PS50106"/>
    </source>
</evidence>
<accession>A0A2N3IIC1</accession>
<dbReference type="Gene3D" id="2.30.42.10">
    <property type="match status" value="1"/>
</dbReference>
<sequence length="418" mass="47198">MYFHKAIGIVFYFLFFTAFSQEMSSGFKFAKLNRKFTRISFQLANNLIVVPLFLNEKADTLNFVLDTGVGTTIFIDSTFLQTMQADTSNLRKVIVKGGGIGEIITSYLVPKQHLQIGSLVASQQNVLVCSQTLHYISTYAGMRICGIVGYDFFRNLVVKIDYIRKELLIYEPQYFTEKILPKCKPSQIHKITLQRQKPYIWASYVNESNDTIPLRLLIDTGAGHSVSLDIGTRKGIELPKKHIQSNLGVAVNGVVLGKIARIKQLQIGKFSWLNVLTTFPDSSLVAFRDEGVSRNGSIGMGILERFDVTLNYPQQFCIFSPNLKYNKGFDIGFSGLELISQGKFYREYKIVAIHPLSEAHRAGLQVGDEILAINNHFTSLLNISQVYELIDAKEQTLNLLIRRAGKLQVVSFRTKRII</sequence>
<gene>
    <name evidence="2" type="ORF">Rain11_0886</name>
</gene>
<keyword evidence="2" id="KW-0378">Hydrolase</keyword>
<dbReference type="Pfam" id="PF17820">
    <property type="entry name" value="PDZ_6"/>
    <property type="match status" value="1"/>
</dbReference>
<dbReference type="Gene3D" id="2.40.70.10">
    <property type="entry name" value="Acid Proteases"/>
    <property type="match status" value="2"/>
</dbReference>
<dbReference type="SUPFAM" id="SSF50156">
    <property type="entry name" value="PDZ domain-like"/>
    <property type="match status" value="1"/>
</dbReference>
<proteinExistence type="predicted"/>
<feature type="domain" description="PDZ" evidence="1">
    <location>
        <begin position="324"/>
        <end position="405"/>
    </location>
</feature>
<organism evidence="2 3">
    <name type="scientific">Raineya orbicola</name>
    <dbReference type="NCBI Taxonomy" id="2016530"/>
    <lineage>
        <taxon>Bacteria</taxon>
        <taxon>Pseudomonadati</taxon>
        <taxon>Bacteroidota</taxon>
        <taxon>Cytophagia</taxon>
        <taxon>Cytophagales</taxon>
        <taxon>Raineyaceae</taxon>
        <taxon>Raineya</taxon>
    </lineage>
</organism>
<dbReference type="EMBL" id="NKXO01000011">
    <property type="protein sequence ID" value="PKQ70082.1"/>
    <property type="molecule type" value="Genomic_DNA"/>
</dbReference>
<keyword evidence="2" id="KW-0645">Protease</keyword>
<evidence type="ECO:0000313" key="3">
    <source>
        <dbReference type="Proteomes" id="UP000233387"/>
    </source>
</evidence>
<dbReference type="GO" id="GO:0008233">
    <property type="term" value="F:peptidase activity"/>
    <property type="evidence" value="ECO:0007669"/>
    <property type="project" value="UniProtKB-KW"/>
</dbReference>
<dbReference type="OrthoDB" id="3521766at2"/>
<dbReference type="Proteomes" id="UP000233387">
    <property type="component" value="Unassembled WGS sequence"/>
</dbReference>